<sequence length="87" mass="9880">MKKVESNLKYFLSLSLGSLLMLILIFSALPAILLFFKVPSFAFGEGVWWILRWKNETTGSGISFNLYILICLAMAIGLLGLLWRSRH</sequence>
<reference evidence="3" key="1">
    <citation type="journal article" date="2013" name="Proc. Natl. Acad. Sci. U.S.A.">
        <title>Improving the coverage of the cyanobacterial phylum using diversity-driven genome sequencing.</title>
        <authorList>
            <person name="Shih P.M."/>
            <person name="Wu D."/>
            <person name="Latifi A."/>
            <person name="Axen S.D."/>
            <person name="Fewer D.P."/>
            <person name="Talla E."/>
            <person name="Calteau A."/>
            <person name="Cai F."/>
            <person name="Tandeau de Marsac N."/>
            <person name="Rippka R."/>
            <person name="Herdman M."/>
            <person name="Sivonen K."/>
            <person name="Coursin T."/>
            <person name="Laurent T."/>
            <person name="Goodwin L."/>
            <person name="Nolan M."/>
            <person name="Davenport K.W."/>
            <person name="Han C.S."/>
            <person name="Rubin E.M."/>
            <person name="Eisen J.A."/>
            <person name="Woyke T."/>
            <person name="Gugger M."/>
            <person name="Kerfeld C.A."/>
        </authorList>
    </citation>
    <scope>NUCLEOTIDE SEQUENCE [LARGE SCALE GENOMIC DNA]</scope>
    <source>
        <strain evidence="3">ATCC 29371 / PCC 7437</strain>
    </source>
</reference>
<dbReference type="OrthoDB" id="583408at2"/>
<keyword evidence="1" id="KW-0472">Membrane</keyword>
<organism evidence="2 3">
    <name type="scientific">Stanieria cyanosphaera (strain ATCC 29371 / PCC 7437)</name>
    <dbReference type="NCBI Taxonomy" id="111780"/>
    <lineage>
        <taxon>Bacteria</taxon>
        <taxon>Bacillati</taxon>
        <taxon>Cyanobacteriota</taxon>
        <taxon>Cyanophyceae</taxon>
        <taxon>Pleurocapsales</taxon>
        <taxon>Dermocarpellaceae</taxon>
        <taxon>Stanieria</taxon>
    </lineage>
</organism>
<name>K9XXN2_STAC7</name>
<keyword evidence="1" id="KW-1133">Transmembrane helix</keyword>
<protein>
    <submittedName>
        <fullName evidence="2">Uncharacterized protein</fullName>
    </submittedName>
</protein>
<dbReference type="KEGG" id="scs:Sta7437_2903"/>
<feature type="transmembrane region" description="Helical" evidence="1">
    <location>
        <begin position="12"/>
        <end position="36"/>
    </location>
</feature>
<accession>K9XXN2</accession>
<evidence type="ECO:0000313" key="3">
    <source>
        <dbReference type="Proteomes" id="UP000010473"/>
    </source>
</evidence>
<keyword evidence="1" id="KW-0812">Transmembrane</keyword>
<gene>
    <name evidence="2" type="ordered locus">Sta7437_2903</name>
</gene>
<evidence type="ECO:0000256" key="1">
    <source>
        <dbReference type="SAM" id="Phobius"/>
    </source>
</evidence>
<feature type="transmembrane region" description="Helical" evidence="1">
    <location>
        <begin position="64"/>
        <end position="83"/>
    </location>
</feature>
<dbReference type="Proteomes" id="UP000010473">
    <property type="component" value="Chromosome"/>
</dbReference>
<dbReference type="EMBL" id="CP003653">
    <property type="protein sequence ID" value="AFZ36422.1"/>
    <property type="molecule type" value="Genomic_DNA"/>
</dbReference>
<proteinExistence type="predicted"/>
<keyword evidence="3" id="KW-1185">Reference proteome</keyword>
<dbReference type="HOGENOM" id="CLU_2423647_0_0_3"/>
<dbReference type="AlphaFoldDB" id="K9XXN2"/>
<dbReference type="eggNOG" id="ENOG5033DV4">
    <property type="taxonomic scope" value="Bacteria"/>
</dbReference>
<evidence type="ECO:0000313" key="2">
    <source>
        <dbReference type="EMBL" id="AFZ36422.1"/>
    </source>
</evidence>